<name>A0A6J5SVJ6_9CAUD</name>
<dbReference type="EMBL" id="LR797468">
    <property type="protein sequence ID" value="CAB4218631.1"/>
    <property type="molecule type" value="Genomic_DNA"/>
</dbReference>
<reference evidence="1" key="1">
    <citation type="submission" date="2020-05" db="EMBL/GenBank/DDBJ databases">
        <authorList>
            <person name="Chiriac C."/>
            <person name="Salcher M."/>
            <person name="Ghai R."/>
            <person name="Kavagutti S V."/>
        </authorList>
    </citation>
    <scope>NUCLEOTIDE SEQUENCE</scope>
</reference>
<proteinExistence type="predicted"/>
<gene>
    <name evidence="1" type="ORF">UFOVP1605_38</name>
</gene>
<protein>
    <submittedName>
        <fullName evidence="1">Uncharacterized protein</fullName>
    </submittedName>
</protein>
<sequence length="69" mass="7921">MSYCFTFETSYTIKITSETEDIETFISVYAKKYPQAVKKIIAMQLPGINDESDLKWISVQEEVDMEDAG</sequence>
<evidence type="ECO:0000313" key="1">
    <source>
        <dbReference type="EMBL" id="CAB4218631.1"/>
    </source>
</evidence>
<accession>A0A6J5SVJ6</accession>
<organism evidence="1">
    <name type="scientific">uncultured Caudovirales phage</name>
    <dbReference type="NCBI Taxonomy" id="2100421"/>
    <lineage>
        <taxon>Viruses</taxon>
        <taxon>Duplodnaviria</taxon>
        <taxon>Heunggongvirae</taxon>
        <taxon>Uroviricota</taxon>
        <taxon>Caudoviricetes</taxon>
        <taxon>Peduoviridae</taxon>
        <taxon>Maltschvirus</taxon>
        <taxon>Maltschvirus maltsch</taxon>
    </lineage>
</organism>